<feature type="chain" id="PRO_5045788866" evidence="1">
    <location>
        <begin position="19"/>
        <end position="183"/>
    </location>
</feature>
<gene>
    <name evidence="2" type="ORF">BASA50_006296</name>
</gene>
<evidence type="ECO:0000313" key="2">
    <source>
        <dbReference type="EMBL" id="KAH6594822.1"/>
    </source>
</evidence>
<dbReference type="Proteomes" id="UP001648503">
    <property type="component" value="Unassembled WGS sequence"/>
</dbReference>
<comment type="caution">
    <text evidence="2">The sequence shown here is derived from an EMBL/GenBank/DDBJ whole genome shotgun (WGS) entry which is preliminary data.</text>
</comment>
<sequence length="183" mass="20915">MKFNALVVAAMVITSVNAAGKRGLLSCFRGICGLGKSKDPKPEANPICDSIEAELYALWGNINVLNREFREQMPSFYGLMMMKKDAKGMHERGKQGKKDKKGHLKAKMIQDWLKSHPEAIPDLQKIKAKSIGFKAEYNDIWKRFDKNKCRARRFERLSSKEMAQMGYFPKWKDAKGRNILGDQ</sequence>
<accession>A0ABQ8FAE5</accession>
<protein>
    <submittedName>
        <fullName evidence="2">Uncharacterized protein</fullName>
    </submittedName>
</protein>
<evidence type="ECO:0000256" key="1">
    <source>
        <dbReference type="SAM" id="SignalP"/>
    </source>
</evidence>
<keyword evidence="1" id="KW-0732">Signal</keyword>
<organism evidence="2 3">
    <name type="scientific">Batrachochytrium salamandrivorans</name>
    <dbReference type="NCBI Taxonomy" id="1357716"/>
    <lineage>
        <taxon>Eukaryota</taxon>
        <taxon>Fungi</taxon>
        <taxon>Fungi incertae sedis</taxon>
        <taxon>Chytridiomycota</taxon>
        <taxon>Chytridiomycota incertae sedis</taxon>
        <taxon>Chytridiomycetes</taxon>
        <taxon>Rhizophydiales</taxon>
        <taxon>Rhizophydiales incertae sedis</taxon>
        <taxon>Batrachochytrium</taxon>
    </lineage>
</organism>
<reference evidence="2 3" key="1">
    <citation type="submission" date="2021-02" db="EMBL/GenBank/DDBJ databases">
        <title>Variation within the Batrachochytrium salamandrivorans European outbreak.</title>
        <authorList>
            <person name="Kelly M."/>
            <person name="Pasmans F."/>
            <person name="Shea T.P."/>
            <person name="Munoz J.F."/>
            <person name="Carranza S."/>
            <person name="Cuomo C.A."/>
            <person name="Martel A."/>
        </authorList>
    </citation>
    <scope>NUCLEOTIDE SEQUENCE [LARGE SCALE GENOMIC DNA]</scope>
    <source>
        <strain evidence="2 3">AMFP18/2</strain>
    </source>
</reference>
<evidence type="ECO:0000313" key="3">
    <source>
        <dbReference type="Proteomes" id="UP001648503"/>
    </source>
</evidence>
<proteinExistence type="predicted"/>
<keyword evidence="3" id="KW-1185">Reference proteome</keyword>
<feature type="signal peptide" evidence="1">
    <location>
        <begin position="1"/>
        <end position="18"/>
    </location>
</feature>
<dbReference type="EMBL" id="JAFCIX010000328">
    <property type="protein sequence ID" value="KAH6594822.1"/>
    <property type="molecule type" value="Genomic_DNA"/>
</dbReference>
<name>A0ABQ8FAE5_9FUNG</name>